<dbReference type="InterPro" id="IPR015413">
    <property type="entry name" value="Methionyl/Leucyl_tRNA_Synth"/>
</dbReference>
<sequence>MLYHILLQVCKLNGSTVEWVKEDNYVFNLSPYKERIRKWLTEENVVRPKNFLPLALKCLDVDDKLSVSRDRRRLKWGIRVPDDETQTIYVWFDALMNYLTVGKNCGKSQVWPPTMHIIGKDIIKFHIVYWPAFLMAAGLSLPKTVFVHSHWLVDGVKMSKSLGNVIDPNEVVEQLTVDGLRYFLLRQGTPHADANFAMLKAVNLVNTDLVNNLGNLLQRATVEKLNPAQKYPNFALETLKGEVELMSRQLLKELEGLRDKCSANYKAGLVYKALDDISAVARLGNAFFQFAAPWQSNNPSQNSTVLFITYETIRICGCLLQPVVPDYCDRLLSRLGITAKERSFDSIVFGGGKVAKLPGRALGPNNGPVMERIKIEEPLMATKVAR</sequence>
<dbReference type="GO" id="GO:0006412">
    <property type="term" value="P:translation"/>
    <property type="evidence" value="ECO:0007669"/>
    <property type="project" value="UniProtKB-KW"/>
</dbReference>
<evidence type="ECO:0000259" key="10">
    <source>
        <dbReference type="Pfam" id="PF09334"/>
    </source>
</evidence>
<keyword evidence="6 9" id="KW-0030">Aminoacyl-tRNA synthetase</keyword>
<keyword evidence="4 9" id="KW-0067">ATP-binding</keyword>
<dbReference type="InterPro" id="IPR009080">
    <property type="entry name" value="tRNAsynth_Ia_anticodon-bd"/>
</dbReference>
<protein>
    <recommendedName>
        <fullName evidence="7">Methionine--tRNA ligase, mitochondrial</fullName>
        <ecNumber evidence="1">6.1.1.10</ecNumber>
    </recommendedName>
    <alternativeName>
        <fullName evidence="8">Mitochondrial methionyl-tRNA synthetase</fullName>
    </alternativeName>
</protein>
<dbReference type="Gene3D" id="3.40.50.620">
    <property type="entry name" value="HUPs"/>
    <property type="match status" value="1"/>
</dbReference>
<keyword evidence="13" id="KW-1185">Reference proteome</keyword>
<dbReference type="AlphaFoldDB" id="A0ABD6F195"/>
<dbReference type="SUPFAM" id="SSF52374">
    <property type="entry name" value="Nucleotidylyl transferase"/>
    <property type="match status" value="1"/>
</dbReference>
<evidence type="ECO:0000259" key="11">
    <source>
        <dbReference type="Pfam" id="PF19303"/>
    </source>
</evidence>
<evidence type="ECO:0000256" key="6">
    <source>
        <dbReference type="ARBA" id="ARBA00023146"/>
    </source>
</evidence>
<evidence type="ECO:0000313" key="13">
    <source>
        <dbReference type="Proteomes" id="UP001608902"/>
    </source>
</evidence>
<dbReference type="GO" id="GO:0004825">
    <property type="term" value="F:methionine-tRNA ligase activity"/>
    <property type="evidence" value="ECO:0007669"/>
    <property type="project" value="UniProtKB-EC"/>
</dbReference>
<evidence type="ECO:0000256" key="9">
    <source>
        <dbReference type="RuleBase" id="RU363039"/>
    </source>
</evidence>
<feature type="domain" description="Methionyl-tRNA synthetase anticodon-binding" evidence="11">
    <location>
        <begin position="247"/>
        <end position="339"/>
    </location>
</feature>
<dbReference type="Gene3D" id="1.10.730.10">
    <property type="entry name" value="Isoleucyl-tRNA Synthetase, Domain 1"/>
    <property type="match status" value="1"/>
</dbReference>
<dbReference type="EMBL" id="JBGFUD010011003">
    <property type="protein sequence ID" value="MFH4983072.1"/>
    <property type="molecule type" value="Genomic_DNA"/>
</dbReference>
<dbReference type="Pfam" id="PF19303">
    <property type="entry name" value="Anticodon_3"/>
    <property type="match status" value="1"/>
</dbReference>
<dbReference type="Proteomes" id="UP001608902">
    <property type="component" value="Unassembled WGS sequence"/>
</dbReference>
<dbReference type="InterPro" id="IPR014729">
    <property type="entry name" value="Rossmann-like_a/b/a_fold"/>
</dbReference>
<evidence type="ECO:0000256" key="4">
    <source>
        <dbReference type="ARBA" id="ARBA00022840"/>
    </source>
</evidence>
<evidence type="ECO:0000256" key="5">
    <source>
        <dbReference type="ARBA" id="ARBA00022917"/>
    </source>
</evidence>
<dbReference type="Gene3D" id="2.170.220.10">
    <property type="match status" value="1"/>
</dbReference>
<gene>
    <name evidence="12" type="ORF">AB6A40_009781</name>
</gene>
<dbReference type="PRINTS" id="PR01041">
    <property type="entry name" value="TRNASYNTHMET"/>
</dbReference>
<dbReference type="InterPro" id="IPR033911">
    <property type="entry name" value="MetRS_core"/>
</dbReference>
<reference evidence="12 13" key="1">
    <citation type="submission" date="2024-08" db="EMBL/GenBank/DDBJ databases">
        <title>Gnathostoma spinigerum genome.</title>
        <authorList>
            <person name="Gonzalez-Bertolin B."/>
            <person name="Monzon S."/>
            <person name="Zaballos A."/>
            <person name="Jimenez P."/>
            <person name="Dekumyoy P."/>
            <person name="Varona S."/>
            <person name="Cuesta I."/>
            <person name="Sumanam S."/>
            <person name="Adisakwattana P."/>
            <person name="Gasser R.B."/>
            <person name="Hernandez-Gonzalez A."/>
            <person name="Young N.D."/>
            <person name="Perteguer M.J."/>
        </authorList>
    </citation>
    <scope>NUCLEOTIDE SEQUENCE [LARGE SCALE GENOMIC DNA]</scope>
    <source>
        <strain evidence="12">AL3</strain>
        <tissue evidence="12">Liver</tissue>
    </source>
</reference>
<organism evidence="12 13">
    <name type="scientific">Gnathostoma spinigerum</name>
    <dbReference type="NCBI Taxonomy" id="75299"/>
    <lineage>
        <taxon>Eukaryota</taxon>
        <taxon>Metazoa</taxon>
        <taxon>Ecdysozoa</taxon>
        <taxon>Nematoda</taxon>
        <taxon>Chromadorea</taxon>
        <taxon>Rhabditida</taxon>
        <taxon>Spirurina</taxon>
        <taxon>Gnathostomatomorpha</taxon>
        <taxon>Gnathostomatoidea</taxon>
        <taxon>Gnathostomatidae</taxon>
        <taxon>Gnathostoma</taxon>
    </lineage>
</organism>
<evidence type="ECO:0000256" key="2">
    <source>
        <dbReference type="ARBA" id="ARBA00022598"/>
    </source>
</evidence>
<comment type="caution">
    <text evidence="12">The sequence shown here is derived from an EMBL/GenBank/DDBJ whole genome shotgun (WGS) entry which is preliminary data.</text>
</comment>
<dbReference type="SUPFAM" id="SSF47323">
    <property type="entry name" value="Anticodon-binding domain of a subclass of class I aminoacyl-tRNA synthetases"/>
    <property type="match status" value="1"/>
</dbReference>
<evidence type="ECO:0000256" key="7">
    <source>
        <dbReference type="ARBA" id="ARBA00026124"/>
    </source>
</evidence>
<dbReference type="InterPro" id="IPR041872">
    <property type="entry name" value="Anticodon_Met"/>
</dbReference>
<keyword evidence="5 9" id="KW-0648">Protein biosynthesis</keyword>
<comment type="similarity">
    <text evidence="9">Belongs to the class-I aminoacyl-tRNA synthetase family.</text>
</comment>
<keyword evidence="3 9" id="KW-0547">Nucleotide-binding</keyword>
<dbReference type="Pfam" id="PF09334">
    <property type="entry name" value="tRNA-synt_1g"/>
    <property type="match status" value="1"/>
</dbReference>
<name>A0ABD6F195_9BILA</name>
<keyword evidence="2 9" id="KW-0436">Ligase</keyword>
<dbReference type="PANTHER" id="PTHR43326">
    <property type="entry name" value="METHIONYL-TRNA SYNTHETASE"/>
    <property type="match status" value="1"/>
</dbReference>
<proteinExistence type="inferred from homology"/>
<accession>A0ABD6F195</accession>
<dbReference type="PANTHER" id="PTHR43326:SF1">
    <property type="entry name" value="METHIONINE--TRNA LIGASE, MITOCHONDRIAL"/>
    <property type="match status" value="1"/>
</dbReference>
<dbReference type="GO" id="GO:0005524">
    <property type="term" value="F:ATP binding"/>
    <property type="evidence" value="ECO:0007669"/>
    <property type="project" value="UniProtKB-KW"/>
</dbReference>
<dbReference type="EC" id="6.1.1.10" evidence="1"/>
<evidence type="ECO:0000256" key="8">
    <source>
        <dbReference type="ARBA" id="ARBA00030331"/>
    </source>
</evidence>
<evidence type="ECO:0000256" key="1">
    <source>
        <dbReference type="ARBA" id="ARBA00012838"/>
    </source>
</evidence>
<dbReference type="InterPro" id="IPR023457">
    <property type="entry name" value="Met-tRNA_synth_2"/>
</dbReference>
<feature type="domain" description="Methionyl/Leucyl tRNA synthetase" evidence="10">
    <location>
        <begin position="9"/>
        <end position="220"/>
    </location>
</feature>
<evidence type="ECO:0000256" key="3">
    <source>
        <dbReference type="ARBA" id="ARBA00022741"/>
    </source>
</evidence>
<evidence type="ECO:0000313" key="12">
    <source>
        <dbReference type="EMBL" id="MFH4983072.1"/>
    </source>
</evidence>